<gene>
    <name evidence="9" type="ORF">GCM10009663_01990</name>
</gene>
<feature type="transmembrane region" description="Helical" evidence="8">
    <location>
        <begin position="248"/>
        <end position="264"/>
    </location>
</feature>
<dbReference type="PANTHER" id="PTHR33908">
    <property type="entry name" value="MANNOSYLTRANSFERASE YKCB-RELATED"/>
    <property type="match status" value="1"/>
</dbReference>
<keyword evidence="6 8" id="KW-1133">Transmembrane helix</keyword>
<comment type="subcellular location">
    <subcellularLocation>
        <location evidence="1">Cell membrane</location>
        <topology evidence="1">Multi-pass membrane protein</topology>
    </subcellularLocation>
</comment>
<keyword evidence="7 8" id="KW-0472">Membrane</keyword>
<feature type="transmembrane region" description="Helical" evidence="8">
    <location>
        <begin position="223"/>
        <end position="242"/>
    </location>
</feature>
<evidence type="ECO:0000256" key="8">
    <source>
        <dbReference type="SAM" id="Phobius"/>
    </source>
</evidence>
<evidence type="ECO:0000256" key="5">
    <source>
        <dbReference type="ARBA" id="ARBA00022692"/>
    </source>
</evidence>
<evidence type="ECO:0000256" key="6">
    <source>
        <dbReference type="ARBA" id="ARBA00022989"/>
    </source>
</evidence>
<evidence type="ECO:0000256" key="1">
    <source>
        <dbReference type="ARBA" id="ARBA00004651"/>
    </source>
</evidence>
<evidence type="ECO:0000313" key="10">
    <source>
        <dbReference type="Proteomes" id="UP001499987"/>
    </source>
</evidence>
<feature type="transmembrane region" description="Helical" evidence="8">
    <location>
        <begin position="138"/>
        <end position="158"/>
    </location>
</feature>
<sequence length="466" mass="49765">MWRDEHASWWAATLNTADFRALLSNIDAVIAPYYLLLRAWTPAFGDSPASLRTPSAIAIAVSASLVALLARRVHRAAGGSDLSASLTGAGAGTAFALLPAVARYGQEARPYAFAVLLSLLAGVLLLRCLDGRSGAAWAWYGVTLTLAGAAHLVCLLVLPAHAAAVLTSWIRSRRAAVALNWLLATLLGLAGISVLVLRGNSQSKQIAWNNPTRDDLVQLPRDLLGSWPAAAVVLALALLGLWAARRHVGLLAVWALLPPLLTFATADRLHLFLDRYLLFTAAPVVVLAAAGTAWILSPLRRNTALGGVAVVLAATLLAGITVLDRSAMAAIRNNPVAEPDYRGAAALLAAEAKPGDGMVFNSQLNARRAFAYELRDRPAPTDVMLQYYPEDLGRFQGTECDDPSECARYSDRLWLVSTAAGPNPFAQMAAGTRTVLQEQFKVSSTRELHKIKVLLLERVQPAPSND</sequence>
<dbReference type="Proteomes" id="UP001499987">
    <property type="component" value="Unassembled WGS sequence"/>
</dbReference>
<organism evidence="9 10">
    <name type="scientific">Kitasatospora arboriphila</name>
    <dbReference type="NCBI Taxonomy" id="258052"/>
    <lineage>
        <taxon>Bacteria</taxon>
        <taxon>Bacillati</taxon>
        <taxon>Actinomycetota</taxon>
        <taxon>Actinomycetes</taxon>
        <taxon>Kitasatosporales</taxon>
        <taxon>Streptomycetaceae</taxon>
        <taxon>Kitasatospora</taxon>
    </lineage>
</organism>
<evidence type="ECO:0000256" key="2">
    <source>
        <dbReference type="ARBA" id="ARBA00022475"/>
    </source>
</evidence>
<dbReference type="EMBL" id="BAAALD010000001">
    <property type="protein sequence ID" value="GAA1069457.1"/>
    <property type="molecule type" value="Genomic_DNA"/>
</dbReference>
<keyword evidence="3" id="KW-0328">Glycosyltransferase</keyword>
<comment type="caution">
    <text evidence="9">The sequence shown here is derived from an EMBL/GenBank/DDBJ whole genome shotgun (WGS) entry which is preliminary data.</text>
</comment>
<evidence type="ECO:0008006" key="11">
    <source>
        <dbReference type="Google" id="ProtNLM"/>
    </source>
</evidence>
<feature type="transmembrane region" description="Helical" evidence="8">
    <location>
        <begin position="276"/>
        <end position="297"/>
    </location>
</feature>
<keyword evidence="10" id="KW-1185">Reference proteome</keyword>
<evidence type="ECO:0000256" key="3">
    <source>
        <dbReference type="ARBA" id="ARBA00022676"/>
    </source>
</evidence>
<evidence type="ECO:0000256" key="7">
    <source>
        <dbReference type="ARBA" id="ARBA00023136"/>
    </source>
</evidence>
<keyword evidence="4" id="KW-0808">Transferase</keyword>
<dbReference type="PANTHER" id="PTHR33908:SF11">
    <property type="entry name" value="MEMBRANE PROTEIN"/>
    <property type="match status" value="1"/>
</dbReference>
<evidence type="ECO:0000313" key="9">
    <source>
        <dbReference type="EMBL" id="GAA1069457.1"/>
    </source>
</evidence>
<name>A0ABP4DSD4_9ACTN</name>
<proteinExistence type="predicted"/>
<keyword evidence="5 8" id="KW-0812">Transmembrane</keyword>
<feature type="transmembrane region" description="Helical" evidence="8">
    <location>
        <begin position="53"/>
        <end position="70"/>
    </location>
</feature>
<feature type="transmembrane region" description="Helical" evidence="8">
    <location>
        <begin position="108"/>
        <end position="126"/>
    </location>
</feature>
<feature type="transmembrane region" description="Helical" evidence="8">
    <location>
        <begin position="82"/>
        <end position="102"/>
    </location>
</feature>
<feature type="transmembrane region" description="Helical" evidence="8">
    <location>
        <begin position="21"/>
        <end position="41"/>
    </location>
</feature>
<reference evidence="10" key="1">
    <citation type="journal article" date="2019" name="Int. J. Syst. Evol. Microbiol.">
        <title>The Global Catalogue of Microorganisms (GCM) 10K type strain sequencing project: providing services to taxonomists for standard genome sequencing and annotation.</title>
        <authorList>
            <consortium name="The Broad Institute Genomics Platform"/>
            <consortium name="The Broad Institute Genome Sequencing Center for Infectious Disease"/>
            <person name="Wu L."/>
            <person name="Ma J."/>
        </authorList>
    </citation>
    <scope>NUCLEOTIDE SEQUENCE [LARGE SCALE GENOMIC DNA]</scope>
    <source>
        <strain evidence="10">JCM 13002</strain>
    </source>
</reference>
<feature type="transmembrane region" description="Helical" evidence="8">
    <location>
        <begin position="178"/>
        <end position="197"/>
    </location>
</feature>
<dbReference type="InterPro" id="IPR050297">
    <property type="entry name" value="LipidA_mod_glycosyltrf_83"/>
</dbReference>
<evidence type="ECO:0000256" key="4">
    <source>
        <dbReference type="ARBA" id="ARBA00022679"/>
    </source>
</evidence>
<keyword evidence="2" id="KW-1003">Cell membrane</keyword>
<protein>
    <recommendedName>
        <fullName evidence="11">Glycosyltransferase RgtA/B/C/D-like domain-containing protein</fullName>
    </recommendedName>
</protein>
<accession>A0ABP4DSD4</accession>
<feature type="transmembrane region" description="Helical" evidence="8">
    <location>
        <begin position="303"/>
        <end position="323"/>
    </location>
</feature>